<protein>
    <recommendedName>
        <fullName evidence="10">Nucleoside diphosphate kinase</fullName>
        <ecNumber evidence="10">2.7.4.6</ecNumber>
    </recommendedName>
</protein>
<dbReference type="AlphaFoldDB" id="A0A8B8DTH4"/>
<dbReference type="RefSeq" id="XP_022331190.1">
    <property type="nucleotide sequence ID" value="XM_022475482.1"/>
</dbReference>
<dbReference type="SMART" id="SM00562">
    <property type="entry name" value="NDK"/>
    <property type="match status" value="1"/>
</dbReference>
<dbReference type="GeneID" id="111129228"/>
<dbReference type="GO" id="GO:0004550">
    <property type="term" value="F:nucleoside diphosphate kinase activity"/>
    <property type="evidence" value="ECO:0007669"/>
    <property type="project" value="UniProtKB-EC"/>
</dbReference>
<feature type="binding site" evidence="8">
    <location>
        <position position="156"/>
    </location>
    <ligand>
        <name>ATP</name>
        <dbReference type="ChEBI" id="CHEBI:30616"/>
    </ligand>
</feature>
<dbReference type="InterPro" id="IPR001564">
    <property type="entry name" value="Nucleoside_diP_kinase"/>
</dbReference>
<dbReference type="GO" id="GO:0046872">
    <property type="term" value="F:metal ion binding"/>
    <property type="evidence" value="ECO:0007669"/>
    <property type="project" value="UniProtKB-KW"/>
</dbReference>
<keyword evidence="12" id="KW-1185">Reference proteome</keyword>
<comment type="catalytic activity">
    <reaction evidence="10">
        <text>a 2'-deoxyribonucleoside 5'-diphosphate + ATP = a 2'-deoxyribonucleoside 5'-triphosphate + ADP</text>
        <dbReference type="Rhea" id="RHEA:44640"/>
        <dbReference type="ChEBI" id="CHEBI:30616"/>
        <dbReference type="ChEBI" id="CHEBI:61560"/>
        <dbReference type="ChEBI" id="CHEBI:73316"/>
        <dbReference type="ChEBI" id="CHEBI:456216"/>
        <dbReference type="EC" id="2.7.4.6"/>
    </reaction>
</comment>
<keyword evidence="5 10" id="KW-0418">Kinase</keyword>
<evidence type="ECO:0000256" key="2">
    <source>
        <dbReference type="ARBA" id="ARBA00022679"/>
    </source>
</evidence>
<feature type="active site" description="Pros-phosphohistidine intermediate" evidence="8">
    <location>
        <position position="159"/>
    </location>
</feature>
<keyword evidence="3" id="KW-0479">Metal-binding</keyword>
<evidence type="ECO:0000256" key="4">
    <source>
        <dbReference type="ARBA" id="ARBA00022741"/>
    </source>
</evidence>
<dbReference type="PROSITE" id="PS00469">
    <property type="entry name" value="NDPK"/>
    <property type="match status" value="1"/>
</dbReference>
<keyword evidence="6 10" id="KW-0067">ATP-binding</keyword>
<evidence type="ECO:0000256" key="5">
    <source>
        <dbReference type="ARBA" id="ARBA00022777"/>
    </source>
</evidence>
<dbReference type="SUPFAM" id="SSF54919">
    <property type="entry name" value="Nucleoside diphosphate kinase, NDK"/>
    <property type="match status" value="1"/>
</dbReference>
<accession>A0A8B8DTH4</accession>
<dbReference type="PRINTS" id="PR01243">
    <property type="entry name" value="NUCDPKINASE"/>
</dbReference>
<evidence type="ECO:0000313" key="13">
    <source>
        <dbReference type="RefSeq" id="XP_022331190.1"/>
    </source>
</evidence>
<dbReference type="RefSeq" id="XP_022331191.1">
    <property type="nucleotide sequence ID" value="XM_022475483.1"/>
</dbReference>
<feature type="binding site" evidence="8">
    <location>
        <position position="98"/>
    </location>
    <ligand>
        <name>ATP</name>
        <dbReference type="ChEBI" id="CHEBI:30616"/>
    </ligand>
</feature>
<keyword evidence="4 10" id="KW-0547">Nucleotide-binding</keyword>
<keyword evidence="7" id="KW-0460">Magnesium</keyword>
<dbReference type="GO" id="GO:0005524">
    <property type="term" value="F:ATP binding"/>
    <property type="evidence" value="ECO:0007669"/>
    <property type="project" value="UniProtKB-KW"/>
</dbReference>
<dbReference type="PANTHER" id="PTHR46956:SF1">
    <property type="entry name" value="NUCLEOSIDE DIPHOSPHATE KINASE 6"/>
    <property type="match status" value="1"/>
</dbReference>
<evidence type="ECO:0000256" key="8">
    <source>
        <dbReference type="PROSITE-ProRule" id="PRU00706"/>
    </source>
</evidence>
<dbReference type="InterPro" id="IPR037994">
    <property type="entry name" value="NDPk6"/>
</dbReference>
<dbReference type="InterPro" id="IPR034907">
    <property type="entry name" value="NDK-like_dom"/>
</dbReference>
<dbReference type="GO" id="GO:0006241">
    <property type="term" value="P:CTP biosynthetic process"/>
    <property type="evidence" value="ECO:0007669"/>
    <property type="project" value="InterPro"/>
</dbReference>
<comment type="cofactor">
    <cofactor evidence="1">
        <name>Mg(2+)</name>
        <dbReference type="ChEBI" id="CHEBI:18420"/>
    </cofactor>
</comment>
<feature type="binding site" evidence="8">
    <location>
        <position position="126"/>
    </location>
    <ligand>
        <name>ATP</name>
        <dbReference type="ChEBI" id="CHEBI:30616"/>
    </ligand>
</feature>
<name>A0A8B8DTH4_CRAVI</name>
<dbReference type="EC" id="2.7.4.6" evidence="10"/>
<organism evidence="12 13">
    <name type="scientific">Crassostrea virginica</name>
    <name type="common">Eastern oyster</name>
    <dbReference type="NCBI Taxonomy" id="6565"/>
    <lineage>
        <taxon>Eukaryota</taxon>
        <taxon>Metazoa</taxon>
        <taxon>Spiralia</taxon>
        <taxon>Lophotrochozoa</taxon>
        <taxon>Mollusca</taxon>
        <taxon>Bivalvia</taxon>
        <taxon>Autobranchia</taxon>
        <taxon>Pteriomorphia</taxon>
        <taxon>Ostreida</taxon>
        <taxon>Ostreoidea</taxon>
        <taxon>Ostreidae</taxon>
        <taxon>Crassostrea</taxon>
    </lineage>
</organism>
<gene>
    <name evidence="13 14" type="primary">LOC111129228</name>
</gene>
<feature type="domain" description="Nucleoside diphosphate kinase-like" evidence="11">
    <location>
        <begin position="41"/>
        <end position="182"/>
    </location>
</feature>
<comment type="similarity">
    <text evidence="8 9">Belongs to the NDK family.</text>
</comment>
<reference evidence="13 14" key="1">
    <citation type="submission" date="2025-04" db="UniProtKB">
        <authorList>
            <consortium name="RefSeq"/>
        </authorList>
    </citation>
    <scope>IDENTIFICATION</scope>
    <source>
        <tissue evidence="13 14">Whole sample</tissue>
    </source>
</reference>
<keyword evidence="2 10" id="KW-0808">Transferase</keyword>
<dbReference type="Proteomes" id="UP000694844">
    <property type="component" value="Chromosome 4"/>
</dbReference>
<feature type="binding site" evidence="8">
    <location>
        <position position="132"/>
    </location>
    <ligand>
        <name>ATP</name>
        <dbReference type="ChEBI" id="CHEBI:30616"/>
    </ligand>
</feature>
<evidence type="ECO:0000313" key="12">
    <source>
        <dbReference type="Proteomes" id="UP000694844"/>
    </source>
</evidence>
<sequence length="218" mass="25531">MATQFARYFIKIKRFAVKPNSSILGFTQRCYSTGCPEQRKLQLTLAILKPDVASRPHIVEDIHDIIKENNFFFVASKHLHLTRKEAEEFYKEHHGKFFHGRLVNFMSSGHIWTHILAREDAIAHWRKLMGPTKVFKTIHSDPHTIRGLFGLTDTRNVCHGSDSPENALKEIAFFFPEFDAEKWYREEEPFYHHENVKFCSESIVHVPEKTDKNKTESC</sequence>
<dbReference type="OrthoDB" id="25346at2759"/>
<dbReference type="GO" id="GO:0006228">
    <property type="term" value="P:UTP biosynthetic process"/>
    <property type="evidence" value="ECO:0007669"/>
    <property type="project" value="InterPro"/>
</dbReference>
<dbReference type="KEGG" id="cvn:111129228"/>
<evidence type="ECO:0000256" key="6">
    <source>
        <dbReference type="ARBA" id="ARBA00022840"/>
    </source>
</evidence>
<dbReference type="InterPro" id="IPR023005">
    <property type="entry name" value="Nucleoside_diP_kinase_AS"/>
</dbReference>
<proteinExistence type="inferred from homology"/>
<evidence type="ECO:0000313" key="14">
    <source>
        <dbReference type="RefSeq" id="XP_022331191.1"/>
    </source>
</evidence>
<feature type="binding site" evidence="8">
    <location>
        <position position="146"/>
    </location>
    <ligand>
        <name>ATP</name>
        <dbReference type="ChEBI" id="CHEBI:30616"/>
    </ligand>
</feature>
<evidence type="ECO:0000256" key="3">
    <source>
        <dbReference type="ARBA" id="ARBA00022723"/>
    </source>
</evidence>
<dbReference type="Gene3D" id="3.30.70.141">
    <property type="entry name" value="Nucleoside diphosphate kinase-like domain"/>
    <property type="match status" value="1"/>
</dbReference>
<feature type="binding site" evidence="8">
    <location>
        <position position="49"/>
    </location>
    <ligand>
        <name>ATP</name>
        <dbReference type="ChEBI" id="CHEBI:30616"/>
    </ligand>
</feature>
<dbReference type="PROSITE" id="PS51374">
    <property type="entry name" value="NDPK_LIKE"/>
    <property type="match status" value="1"/>
</dbReference>
<evidence type="ECO:0000259" key="11">
    <source>
        <dbReference type="SMART" id="SM00562"/>
    </source>
</evidence>
<evidence type="ECO:0000256" key="10">
    <source>
        <dbReference type="RuleBase" id="RU004013"/>
    </source>
</evidence>
<dbReference type="InterPro" id="IPR036850">
    <property type="entry name" value="NDK-like_dom_sf"/>
</dbReference>
<dbReference type="Pfam" id="PF00334">
    <property type="entry name" value="NDK"/>
    <property type="match status" value="1"/>
</dbReference>
<evidence type="ECO:0000256" key="1">
    <source>
        <dbReference type="ARBA" id="ARBA00001946"/>
    </source>
</evidence>
<dbReference type="GO" id="GO:0006183">
    <property type="term" value="P:GTP biosynthetic process"/>
    <property type="evidence" value="ECO:0007669"/>
    <property type="project" value="InterPro"/>
</dbReference>
<evidence type="ECO:0000256" key="7">
    <source>
        <dbReference type="ARBA" id="ARBA00022842"/>
    </source>
</evidence>
<evidence type="ECO:0000256" key="9">
    <source>
        <dbReference type="RuleBase" id="RU004011"/>
    </source>
</evidence>
<dbReference type="PANTHER" id="PTHR46956">
    <property type="entry name" value="NUCLEOSIDE DIPHOSPHATE KINASE 6"/>
    <property type="match status" value="1"/>
</dbReference>